<name>A0AAW2A0D8_CULAL</name>
<dbReference type="InterPro" id="IPR013783">
    <property type="entry name" value="Ig-like_fold"/>
</dbReference>
<keyword evidence="2" id="KW-1185">Reference proteome</keyword>
<dbReference type="Proteomes" id="UP001479290">
    <property type="component" value="Unassembled WGS sequence"/>
</dbReference>
<feature type="non-terminal residue" evidence="1">
    <location>
        <position position="1"/>
    </location>
</feature>
<gene>
    <name evidence="1" type="ORF">ABG768_001624</name>
</gene>
<dbReference type="PANTHER" id="PTHR21063:SF4">
    <property type="entry name" value="CD48 ANTIGEN-RELATED"/>
    <property type="match status" value="1"/>
</dbReference>
<reference evidence="1 2" key="1">
    <citation type="submission" date="2024-05" db="EMBL/GenBank/DDBJ databases">
        <title>A high-quality chromosomal-level genome assembly of Topmouth culter (Culter alburnus).</title>
        <authorList>
            <person name="Zhao H."/>
        </authorList>
    </citation>
    <scope>NUCLEOTIDE SEQUENCE [LARGE SCALE GENOMIC DNA]</scope>
    <source>
        <strain evidence="1">CATC2023</strain>
        <tissue evidence="1">Muscle</tissue>
    </source>
</reference>
<accession>A0AAW2A0D8</accession>
<protein>
    <recommendedName>
        <fullName evidence="3">Ig-like domain-containing protein</fullName>
    </recommendedName>
</protein>
<feature type="non-terminal residue" evidence="1">
    <location>
        <position position="106"/>
    </location>
</feature>
<sequence>VSGVETDVAESVSVIVGDSVTLHTGVTQIQRDDVLQWRFGEDLIARITSESGKITVLVTANEKFKDRLKLNDQTGDLKIRNIKTTDSGLYKFETTGTRGLKTFDVN</sequence>
<dbReference type="SUPFAM" id="SSF48726">
    <property type="entry name" value="Immunoglobulin"/>
    <property type="match status" value="1"/>
</dbReference>
<dbReference type="AlphaFoldDB" id="A0AAW2A0D8"/>
<dbReference type="InterPro" id="IPR036179">
    <property type="entry name" value="Ig-like_dom_sf"/>
</dbReference>
<dbReference type="Gene3D" id="2.60.40.10">
    <property type="entry name" value="Immunoglobulins"/>
    <property type="match status" value="1"/>
</dbReference>
<evidence type="ECO:0000313" key="2">
    <source>
        <dbReference type="Proteomes" id="UP001479290"/>
    </source>
</evidence>
<evidence type="ECO:0008006" key="3">
    <source>
        <dbReference type="Google" id="ProtNLM"/>
    </source>
</evidence>
<organism evidence="1 2">
    <name type="scientific">Culter alburnus</name>
    <name type="common">Topmouth culter</name>
    <dbReference type="NCBI Taxonomy" id="194366"/>
    <lineage>
        <taxon>Eukaryota</taxon>
        <taxon>Metazoa</taxon>
        <taxon>Chordata</taxon>
        <taxon>Craniata</taxon>
        <taxon>Vertebrata</taxon>
        <taxon>Euteleostomi</taxon>
        <taxon>Actinopterygii</taxon>
        <taxon>Neopterygii</taxon>
        <taxon>Teleostei</taxon>
        <taxon>Ostariophysi</taxon>
        <taxon>Cypriniformes</taxon>
        <taxon>Xenocyprididae</taxon>
        <taxon>Xenocypridinae</taxon>
        <taxon>Culter</taxon>
    </lineage>
</organism>
<dbReference type="PANTHER" id="PTHR21063">
    <property type="entry name" value="LFA-3"/>
    <property type="match status" value="1"/>
</dbReference>
<proteinExistence type="predicted"/>
<evidence type="ECO:0000313" key="1">
    <source>
        <dbReference type="EMBL" id="KAK9967216.1"/>
    </source>
</evidence>
<dbReference type="EMBL" id="JAWDJR010000010">
    <property type="protein sequence ID" value="KAK9967216.1"/>
    <property type="molecule type" value="Genomic_DNA"/>
</dbReference>
<comment type="caution">
    <text evidence="1">The sequence shown here is derived from an EMBL/GenBank/DDBJ whole genome shotgun (WGS) entry which is preliminary data.</text>
</comment>